<organism evidence="3 4">
    <name type="scientific">Plenodomus tracheiphilus IPT5</name>
    <dbReference type="NCBI Taxonomy" id="1408161"/>
    <lineage>
        <taxon>Eukaryota</taxon>
        <taxon>Fungi</taxon>
        <taxon>Dikarya</taxon>
        <taxon>Ascomycota</taxon>
        <taxon>Pezizomycotina</taxon>
        <taxon>Dothideomycetes</taxon>
        <taxon>Pleosporomycetidae</taxon>
        <taxon>Pleosporales</taxon>
        <taxon>Pleosporineae</taxon>
        <taxon>Leptosphaeriaceae</taxon>
        <taxon>Plenodomus</taxon>
    </lineage>
</organism>
<keyword evidence="1" id="KW-0175">Coiled coil</keyword>
<name>A0A6A7B3V8_9PLEO</name>
<feature type="domain" description="DUF7918" evidence="2">
    <location>
        <begin position="9"/>
        <end position="129"/>
    </location>
</feature>
<dbReference type="Pfam" id="PF25534">
    <property type="entry name" value="DUF7918"/>
    <property type="match status" value="1"/>
</dbReference>
<reference evidence="3" key="1">
    <citation type="submission" date="2020-01" db="EMBL/GenBank/DDBJ databases">
        <authorList>
            <consortium name="DOE Joint Genome Institute"/>
            <person name="Haridas S."/>
            <person name="Albert R."/>
            <person name="Binder M."/>
            <person name="Bloem J."/>
            <person name="Labutti K."/>
            <person name="Salamov A."/>
            <person name="Andreopoulos B."/>
            <person name="Baker S.E."/>
            <person name="Barry K."/>
            <person name="Bills G."/>
            <person name="Bluhm B.H."/>
            <person name="Cannon C."/>
            <person name="Castanera R."/>
            <person name="Culley D.E."/>
            <person name="Daum C."/>
            <person name="Ezra D."/>
            <person name="Gonzalez J.B."/>
            <person name="Henrissat B."/>
            <person name="Kuo A."/>
            <person name="Liang C."/>
            <person name="Lipzen A."/>
            <person name="Lutzoni F."/>
            <person name="Magnuson J."/>
            <person name="Mondo S."/>
            <person name="Nolan M."/>
            <person name="Ohm R."/>
            <person name="Pangilinan J."/>
            <person name="Park H.-J."/>
            <person name="Ramirez L."/>
            <person name="Alfaro M."/>
            <person name="Sun H."/>
            <person name="Tritt A."/>
            <person name="Yoshinaga Y."/>
            <person name="Zwiers L.-H."/>
            <person name="Turgeon B.G."/>
            <person name="Goodwin S.B."/>
            <person name="Spatafora J.W."/>
            <person name="Crous P.W."/>
            <person name="Grigoriev I.V."/>
        </authorList>
    </citation>
    <scope>NUCLEOTIDE SEQUENCE</scope>
    <source>
        <strain evidence="3">IPT5</strain>
    </source>
</reference>
<gene>
    <name evidence="3" type="ORF">T440DRAFT_534577</name>
</gene>
<keyword evidence="4" id="KW-1185">Reference proteome</keyword>
<feature type="coiled-coil region" evidence="1">
    <location>
        <begin position="193"/>
        <end position="220"/>
    </location>
</feature>
<dbReference type="OrthoDB" id="3364132at2759"/>
<dbReference type="Proteomes" id="UP000799423">
    <property type="component" value="Unassembled WGS sequence"/>
</dbReference>
<sequence>MAIHPDHQGLQAEVIVNGQVLKEYDNNDDDEKPGTVMKYIEAAEGANYSVRYHIPPELFKKYAVRALLEIDVVKMRKTAYGKDSYKCFGADNLLHTSSGFVNGNHVGQPFRFATLETCETSILADSDLERNVDLVGSKGFREVAEGLGCVFGNQVSALKALCVIPRTPSPVPLEDRPEEDLSPAEMLSLLKRYKLKDVEAQKLKRERAEMEDQGEGVDVEVVAGPSTKRRRLPTVNDEVIVLD</sequence>
<proteinExistence type="predicted"/>
<dbReference type="PANTHER" id="PTHR36223:SF1">
    <property type="entry name" value="TRANSCRIPTION ELONGATION FACTOR EAF N-TERMINAL DOMAIN-CONTAINING PROTEIN"/>
    <property type="match status" value="1"/>
</dbReference>
<dbReference type="EMBL" id="MU006314">
    <property type="protein sequence ID" value="KAF2849039.1"/>
    <property type="molecule type" value="Genomic_DNA"/>
</dbReference>
<evidence type="ECO:0000313" key="4">
    <source>
        <dbReference type="Proteomes" id="UP000799423"/>
    </source>
</evidence>
<protein>
    <recommendedName>
        <fullName evidence="2">DUF7918 domain-containing protein</fullName>
    </recommendedName>
</protein>
<dbReference type="InterPro" id="IPR057678">
    <property type="entry name" value="DUF7918"/>
</dbReference>
<dbReference type="PANTHER" id="PTHR36223">
    <property type="entry name" value="BETA-LACTAMASE-TYPE TRANSPEPTIDASE FOLD DOMAIN CONTAINING PROTEIN"/>
    <property type="match status" value="1"/>
</dbReference>
<evidence type="ECO:0000259" key="2">
    <source>
        <dbReference type="Pfam" id="PF25534"/>
    </source>
</evidence>
<dbReference type="AlphaFoldDB" id="A0A6A7B3V8"/>
<accession>A0A6A7B3V8</accession>
<evidence type="ECO:0000313" key="3">
    <source>
        <dbReference type="EMBL" id="KAF2849039.1"/>
    </source>
</evidence>
<evidence type="ECO:0000256" key="1">
    <source>
        <dbReference type="SAM" id="Coils"/>
    </source>
</evidence>